<reference evidence="1" key="1">
    <citation type="journal article" date="2019" name="MBio">
        <title>Virus Genomes from Deep Sea Sediments Expand the Ocean Megavirome and Support Independent Origins of Viral Gigantism.</title>
        <authorList>
            <person name="Backstrom D."/>
            <person name="Yutin N."/>
            <person name="Jorgensen S.L."/>
            <person name="Dharamshi J."/>
            <person name="Homa F."/>
            <person name="Zaremba-Niedwiedzka K."/>
            <person name="Spang A."/>
            <person name="Wolf Y.I."/>
            <person name="Koonin E.V."/>
            <person name="Ettema T.J."/>
        </authorList>
    </citation>
    <scope>NUCLEOTIDE SEQUENCE</scope>
</reference>
<proteinExistence type="predicted"/>
<evidence type="ECO:0000313" key="1">
    <source>
        <dbReference type="EMBL" id="QBK92799.1"/>
    </source>
</evidence>
<accession>A0A481ZCL1</accession>
<organism evidence="1">
    <name type="scientific">Pithovirus LCPAC401</name>
    <dbReference type="NCBI Taxonomy" id="2506595"/>
    <lineage>
        <taxon>Viruses</taxon>
        <taxon>Pithoviruses</taxon>
    </lineage>
</organism>
<dbReference type="EMBL" id="MK500583">
    <property type="protein sequence ID" value="QBK92799.1"/>
    <property type="molecule type" value="Genomic_DNA"/>
</dbReference>
<protein>
    <submittedName>
        <fullName evidence="1">Uncharacterized protein</fullName>
    </submittedName>
</protein>
<sequence>MNDQCKNFSFCGSSSHGEDLCKSCEVNEHPKRFQGCMFCRRPQKDSHCCLICTADFCSWVKESTNIDDGYLAGLKLLNSEWKMIKLPFIQRDVRFYNEWFGFYIGDDKWKIPDVKMETNAIVMSEYNHVVLEILLNNNDIDIYAEVQLTS</sequence>
<name>A0A481ZCL1_9VIRU</name>
<gene>
    <name evidence="1" type="ORF">LCPAC401_04370</name>
</gene>